<dbReference type="EMBL" id="MTZV01000003">
    <property type="protein sequence ID" value="PCE26804.1"/>
    <property type="molecule type" value="Genomic_DNA"/>
</dbReference>
<dbReference type="Proteomes" id="UP000218022">
    <property type="component" value="Unassembled WGS sequence"/>
</dbReference>
<sequence length="69" mass="7535">MGTYFVKDHAVPEPQAATLWFTYAGNHGIEISRAINIWEDAATDAGTESRDIVERAGIRIECNVAGSIK</sequence>
<dbReference type="AlphaFoldDB" id="A0A2A4F2J2"/>
<evidence type="ECO:0000313" key="2">
    <source>
        <dbReference type="Proteomes" id="UP000218022"/>
    </source>
</evidence>
<reference evidence="1 2" key="1">
    <citation type="submission" date="2017-01" db="EMBL/GenBank/DDBJ databases">
        <title>Whole-Genome Shotgun Sequencing of Two beta-Proteobacterial Species in Search of the Bulgecin Biosynthetic Cluster.</title>
        <authorList>
            <person name="Horsman M.E."/>
            <person name="Marous D.R."/>
            <person name="Li R."/>
            <person name="Oliver R.A."/>
            <person name="Byun B."/>
            <person name="Emrich S.J."/>
            <person name="Boggess B."/>
            <person name="Townsend C.A."/>
            <person name="Mobashery S."/>
        </authorList>
    </citation>
    <scope>NUCLEOTIDE SEQUENCE [LARGE SCALE GENOMIC DNA]</scope>
    <source>
        <strain evidence="1 2">ATCC 31363</strain>
    </source>
</reference>
<dbReference type="RefSeq" id="WP_096718870.1">
    <property type="nucleotide sequence ID" value="NZ_MTZV01000003.1"/>
</dbReference>
<proteinExistence type="predicted"/>
<protein>
    <submittedName>
        <fullName evidence="1">Uncharacterized protein</fullName>
    </submittedName>
</protein>
<organism evidence="1 2">
    <name type="scientific">Paraburkholderia acidicola</name>
    <dbReference type="NCBI Taxonomy" id="1912599"/>
    <lineage>
        <taxon>Bacteria</taxon>
        <taxon>Pseudomonadati</taxon>
        <taxon>Pseudomonadota</taxon>
        <taxon>Betaproteobacteria</taxon>
        <taxon>Burkholderiales</taxon>
        <taxon>Burkholderiaceae</taxon>
        <taxon>Paraburkholderia</taxon>
    </lineage>
</organism>
<evidence type="ECO:0000313" key="1">
    <source>
        <dbReference type="EMBL" id="PCE26804.1"/>
    </source>
</evidence>
<comment type="caution">
    <text evidence="1">The sequence shown here is derived from an EMBL/GenBank/DDBJ whole genome shotgun (WGS) entry which is preliminary data.</text>
</comment>
<accession>A0A2A4F2J2</accession>
<gene>
    <name evidence="1" type="ORF">BWP39_08415</name>
</gene>
<name>A0A2A4F2J2_9BURK</name>